<feature type="transmembrane region" description="Helical" evidence="2">
    <location>
        <begin position="460"/>
        <end position="481"/>
    </location>
</feature>
<feature type="signal peptide" evidence="3">
    <location>
        <begin position="1"/>
        <end position="21"/>
    </location>
</feature>
<keyword evidence="5" id="KW-1185">Reference proteome</keyword>
<keyword evidence="2" id="KW-0472">Membrane</keyword>
<comment type="caution">
    <text evidence="4">The sequence shown here is derived from an EMBL/GenBank/DDBJ whole genome shotgun (WGS) entry which is preliminary data.</text>
</comment>
<evidence type="ECO:0000313" key="5">
    <source>
        <dbReference type="Proteomes" id="UP001301769"/>
    </source>
</evidence>
<dbReference type="PANTHER" id="PTHR37544">
    <property type="entry name" value="SPRAY-RELATED"/>
    <property type="match status" value="1"/>
</dbReference>
<dbReference type="SUPFAM" id="SSF117281">
    <property type="entry name" value="Kelch motif"/>
    <property type="match status" value="1"/>
</dbReference>
<dbReference type="EMBL" id="MU858110">
    <property type="protein sequence ID" value="KAK4213352.1"/>
    <property type="molecule type" value="Genomic_DNA"/>
</dbReference>
<gene>
    <name evidence="4" type="ORF">QBC37DRAFT_423209</name>
</gene>
<feature type="transmembrane region" description="Helical" evidence="2">
    <location>
        <begin position="1023"/>
        <end position="1041"/>
    </location>
</feature>
<evidence type="ECO:0000313" key="4">
    <source>
        <dbReference type="EMBL" id="KAK4213352.1"/>
    </source>
</evidence>
<feature type="chain" id="PRO_5043008364" evidence="3">
    <location>
        <begin position="22"/>
        <end position="1140"/>
    </location>
</feature>
<keyword evidence="2" id="KW-1133">Transmembrane helix</keyword>
<evidence type="ECO:0000256" key="2">
    <source>
        <dbReference type="SAM" id="Phobius"/>
    </source>
</evidence>
<feature type="transmembrane region" description="Helical" evidence="2">
    <location>
        <begin position="501"/>
        <end position="523"/>
    </location>
</feature>
<proteinExistence type="predicted"/>
<feature type="transmembrane region" description="Helical" evidence="2">
    <location>
        <begin position="664"/>
        <end position="692"/>
    </location>
</feature>
<organism evidence="4 5">
    <name type="scientific">Rhypophila decipiens</name>
    <dbReference type="NCBI Taxonomy" id="261697"/>
    <lineage>
        <taxon>Eukaryota</taxon>
        <taxon>Fungi</taxon>
        <taxon>Dikarya</taxon>
        <taxon>Ascomycota</taxon>
        <taxon>Pezizomycotina</taxon>
        <taxon>Sordariomycetes</taxon>
        <taxon>Sordariomycetidae</taxon>
        <taxon>Sordariales</taxon>
        <taxon>Naviculisporaceae</taxon>
        <taxon>Rhypophila</taxon>
    </lineage>
</organism>
<sequence length="1140" mass="126940">MAFISTSCLLLGFLCLAVSGALQPPRRVGMQAFRIMDTLWIHGGRFLHEDASVAWDMVPRLEAYNLTLDFSIPQGPVSGEGPTPASDDSPAVYHGFAFSNLIDRAWLFGGRPVDPNAKHGQENDVWRFELAAGDHAWTRLSLGSSSVNHSAFLHHRPYRGAGCNVPDLKRGYYLGGMTDDEGGFSHWLYEFDMERESMSSVQQVPMFVPVVNQSLVFLDTGSRQGALVALGGSVEKTKGSLLTPARLDSVFIYDIESRTWIEQAVSGLEGNAVQADGFPTEAPNGGIPRTRVSACAAVGSAQDKTSHNIFYLGGANETTSLSDIWVLSLPAAIWIKARLSDPYSSPKVENSCFLVNDRFIWMFGGCYFEGQNQSHCMGYSYNPLVYDMQLLHIDNYKSQPFGFFVHDNISAVVGGNLTGGAEQDVPMFTNFSDPLLRQLFSPPYSDRLRASEQYQYDPRAWNYLVAFLSVPFVTGSVFYMCTLARPTRKSKNWRPSVFSPAFLLVLNLVTVFLIALIAMLAYVGQLPDPDPGRWYGGLDADGIWTGDKYKSTFIRSPTLSRPPQGLISFYQDEELQGIWSQRNSTQRIPPGIYWAFTYLPTLVAVLYGRLWKVLDDEVKRIDMYVRLQRHHGGERAKDSLFLQYHSFWLPLSIYQGLKHGHWRVAISSLGVTLGSIIAPIIQNYVFAWTLYSGGHLPWPDTYSWLIASVDEWWSKVLMGVLGSALLCSLALLVLLPSLDTGLQEDPRGIASIVYLIPGGFPPLFQKTSNKQTLTELLQDIGDLHFQLVVHPNRPMPILEPVTTNSPPTTTKTTSRPRPSWMAPLIPSKPTIAKFNNHLLIRTTKKHASTIQAQLKNYLLNHPLSLPLRPEIYTLWLLLLLTLLILTSTIASAIDQNARDKLYNYTIPLSPNIYLILSILTQSIADVLDFSIRSLHPFYELRKHGGAKTADILFDDYAASLSSRGVFSLLPVVDVIRAWRKGHHLVCMSVLASMGLTVVSVFLGSLQLSSSQYGSTTFLGDQTAATGAAWILGLGAVVYLAARWRIGRVLLLPRNNKKTTMMMMKRPVETVMGIAPYVIFSEKLRADLEHVACLDAGERARELVKRGNRYAMGVWSHGPEELCGVERQFDGPGRVDADWVL</sequence>
<dbReference type="Gene3D" id="2.120.10.80">
    <property type="entry name" value="Kelch-type beta propeller"/>
    <property type="match status" value="1"/>
</dbReference>
<dbReference type="InterPro" id="IPR015915">
    <property type="entry name" value="Kelch-typ_b-propeller"/>
</dbReference>
<feature type="region of interest" description="Disordered" evidence="1">
    <location>
        <begin position="798"/>
        <end position="819"/>
    </location>
</feature>
<feature type="transmembrane region" description="Helical" evidence="2">
    <location>
        <begin position="871"/>
        <end position="892"/>
    </location>
</feature>
<name>A0AAN7B7W6_9PEZI</name>
<dbReference type="Proteomes" id="UP001301769">
    <property type="component" value="Unassembled WGS sequence"/>
</dbReference>
<dbReference type="PANTHER" id="PTHR37544:SF1">
    <property type="entry name" value="PHOSPHORIBOSYLAMINOIMIDAZOLE-SUCCINOCARBOXAMIDE SYNTHASE"/>
    <property type="match status" value="1"/>
</dbReference>
<evidence type="ECO:0000256" key="1">
    <source>
        <dbReference type="SAM" id="MobiDB-lite"/>
    </source>
</evidence>
<dbReference type="AlphaFoldDB" id="A0AAN7B7W6"/>
<feature type="transmembrane region" description="Helical" evidence="2">
    <location>
        <begin position="984"/>
        <end position="1003"/>
    </location>
</feature>
<reference evidence="4" key="2">
    <citation type="submission" date="2023-05" db="EMBL/GenBank/DDBJ databases">
        <authorList>
            <consortium name="Lawrence Berkeley National Laboratory"/>
            <person name="Steindorff A."/>
            <person name="Hensen N."/>
            <person name="Bonometti L."/>
            <person name="Westerberg I."/>
            <person name="Brannstrom I.O."/>
            <person name="Guillou S."/>
            <person name="Cros-Aarteil S."/>
            <person name="Calhoun S."/>
            <person name="Haridas S."/>
            <person name="Kuo A."/>
            <person name="Mondo S."/>
            <person name="Pangilinan J."/>
            <person name="Riley R."/>
            <person name="Labutti K."/>
            <person name="Andreopoulos B."/>
            <person name="Lipzen A."/>
            <person name="Chen C."/>
            <person name="Yanf M."/>
            <person name="Daum C."/>
            <person name="Ng V."/>
            <person name="Clum A."/>
            <person name="Ohm R."/>
            <person name="Martin F."/>
            <person name="Silar P."/>
            <person name="Natvig D."/>
            <person name="Lalanne C."/>
            <person name="Gautier V."/>
            <person name="Ament-Velasquez S.L."/>
            <person name="Kruys A."/>
            <person name="Hutchinson M.I."/>
            <person name="Powell A.J."/>
            <person name="Barry K."/>
            <person name="Miller A.N."/>
            <person name="Grigoriev I.V."/>
            <person name="Debuchy R."/>
            <person name="Gladieux P."/>
            <person name="Thoren M.H."/>
            <person name="Johannesson H."/>
        </authorList>
    </citation>
    <scope>NUCLEOTIDE SEQUENCE</scope>
    <source>
        <strain evidence="4">PSN293</strain>
    </source>
</reference>
<keyword evidence="3" id="KW-0732">Signal</keyword>
<protein>
    <submittedName>
        <fullName evidence="4">Uncharacterized protein</fullName>
    </submittedName>
</protein>
<keyword evidence="2" id="KW-0812">Transmembrane</keyword>
<accession>A0AAN7B7W6</accession>
<evidence type="ECO:0000256" key="3">
    <source>
        <dbReference type="SAM" id="SignalP"/>
    </source>
</evidence>
<feature type="transmembrane region" description="Helical" evidence="2">
    <location>
        <begin position="592"/>
        <end position="611"/>
    </location>
</feature>
<feature type="transmembrane region" description="Helical" evidence="2">
    <location>
        <begin position="712"/>
        <end position="735"/>
    </location>
</feature>
<dbReference type="Pfam" id="PF11915">
    <property type="entry name" value="DUF3433"/>
    <property type="match status" value="2"/>
</dbReference>
<reference evidence="4" key="1">
    <citation type="journal article" date="2023" name="Mol. Phylogenet. Evol.">
        <title>Genome-scale phylogeny and comparative genomics of the fungal order Sordariales.</title>
        <authorList>
            <person name="Hensen N."/>
            <person name="Bonometti L."/>
            <person name="Westerberg I."/>
            <person name="Brannstrom I.O."/>
            <person name="Guillou S."/>
            <person name="Cros-Aarteil S."/>
            <person name="Calhoun S."/>
            <person name="Haridas S."/>
            <person name="Kuo A."/>
            <person name="Mondo S."/>
            <person name="Pangilinan J."/>
            <person name="Riley R."/>
            <person name="LaButti K."/>
            <person name="Andreopoulos B."/>
            <person name="Lipzen A."/>
            <person name="Chen C."/>
            <person name="Yan M."/>
            <person name="Daum C."/>
            <person name="Ng V."/>
            <person name="Clum A."/>
            <person name="Steindorff A."/>
            <person name="Ohm R.A."/>
            <person name="Martin F."/>
            <person name="Silar P."/>
            <person name="Natvig D.O."/>
            <person name="Lalanne C."/>
            <person name="Gautier V."/>
            <person name="Ament-Velasquez S.L."/>
            <person name="Kruys A."/>
            <person name="Hutchinson M.I."/>
            <person name="Powell A.J."/>
            <person name="Barry K."/>
            <person name="Miller A.N."/>
            <person name="Grigoriev I.V."/>
            <person name="Debuchy R."/>
            <person name="Gladieux P."/>
            <person name="Hiltunen Thoren M."/>
            <person name="Johannesson H."/>
        </authorList>
    </citation>
    <scope>NUCLEOTIDE SEQUENCE</scope>
    <source>
        <strain evidence="4">PSN293</strain>
    </source>
</reference>
<dbReference type="InterPro" id="IPR021840">
    <property type="entry name" value="DUF3433"/>
</dbReference>
<feature type="compositionally biased region" description="Low complexity" evidence="1">
    <location>
        <begin position="800"/>
        <end position="819"/>
    </location>
</feature>